<evidence type="ECO:0000313" key="22">
    <source>
        <dbReference type="RefSeq" id="XP_025418596.1"/>
    </source>
</evidence>
<evidence type="ECO:0000313" key="18">
    <source>
        <dbReference type="RefSeq" id="XP_025418592.1"/>
    </source>
</evidence>
<gene>
    <name evidence="18 19 20 21 22" type="primary">LOC112689219</name>
</gene>
<dbReference type="Gene3D" id="3.30.200.20">
    <property type="entry name" value="Phosphorylase Kinase, domain 1"/>
    <property type="match status" value="1"/>
</dbReference>
<dbReference type="FunFam" id="3.30.200.20:FF:000229">
    <property type="entry name" value="Serine/threonine-protein kinase Chk1"/>
    <property type="match status" value="1"/>
</dbReference>
<keyword evidence="5" id="KW-0808">Transferase</keyword>
<comment type="similarity">
    <text evidence="2">Belongs to the protein kinase superfamily. CAMK Ser/Thr protein kinase family. NIM1 subfamily.</text>
</comment>
<comment type="catalytic activity">
    <reaction evidence="12">
        <text>L-threonyl-[protein] + ATP = O-phospho-L-threonyl-[protein] + ADP + H(+)</text>
        <dbReference type="Rhea" id="RHEA:46608"/>
        <dbReference type="Rhea" id="RHEA-COMP:11060"/>
        <dbReference type="Rhea" id="RHEA-COMP:11605"/>
        <dbReference type="ChEBI" id="CHEBI:15378"/>
        <dbReference type="ChEBI" id="CHEBI:30013"/>
        <dbReference type="ChEBI" id="CHEBI:30616"/>
        <dbReference type="ChEBI" id="CHEBI:61977"/>
        <dbReference type="ChEBI" id="CHEBI:456216"/>
        <dbReference type="EC" id="2.7.11.1"/>
    </reaction>
</comment>
<dbReference type="GeneID" id="112689219"/>
<dbReference type="GO" id="GO:0005737">
    <property type="term" value="C:cytoplasm"/>
    <property type="evidence" value="ECO:0007669"/>
    <property type="project" value="TreeGrafter"/>
</dbReference>
<keyword evidence="7" id="KW-0227">DNA damage</keyword>
<dbReference type="PROSITE" id="PS00108">
    <property type="entry name" value="PROTEIN_KINASE_ST"/>
    <property type="match status" value="1"/>
</dbReference>
<evidence type="ECO:0000256" key="9">
    <source>
        <dbReference type="ARBA" id="ARBA00022840"/>
    </source>
</evidence>
<dbReference type="Pfam" id="PF00069">
    <property type="entry name" value="Pkinase"/>
    <property type="match status" value="1"/>
</dbReference>
<evidence type="ECO:0000313" key="17">
    <source>
        <dbReference type="Proteomes" id="UP000694846"/>
    </source>
</evidence>
<name>A0A8B8G5T1_9HEMI</name>
<dbReference type="GO" id="GO:0005634">
    <property type="term" value="C:nucleus"/>
    <property type="evidence" value="ECO:0007669"/>
    <property type="project" value="UniProtKB-SubCell"/>
</dbReference>
<evidence type="ECO:0000256" key="2">
    <source>
        <dbReference type="ARBA" id="ARBA00010791"/>
    </source>
</evidence>
<evidence type="ECO:0000256" key="4">
    <source>
        <dbReference type="ARBA" id="ARBA00022527"/>
    </source>
</evidence>
<evidence type="ECO:0000256" key="5">
    <source>
        <dbReference type="ARBA" id="ARBA00022679"/>
    </source>
</evidence>
<sequence>MSTEFVEGWTIAQTLGEGTFGEVKLLINPNTNSTVAMKIIDLKNYPDALSMVKKEAAIHCRLKHSSIIKYFGQRHSKDYYYIFLEYASGGELFDRIEPDIGMPQSDAKKFFKELLAGVEYLHSNGVAHRDLKPENLLLDEHGNLKISDFGLATMFLCAGKRRKLEKSCGTRPYLAPEVLSHLPYQAEPSDIWSCGIILVSMLAGELPWEVPSDDDEDYKLWKTTDYANHSPWSKLDTLALSLVRKILIPTPSKRYDISKIRSHHWFKKTKTCDDKKVGVSTWADSDFVDARTCYSQPALAANQLAVSVPPDESEIYSFSQPTQVEDLLLSSQFSTSQSVPTTSRNSIQKLVKRMTRFIVCLSPEDALAYLSQFLYDLGYSCKINTTGLITITTTDQRLVFKSSIIPMNHQTLIDFRLSRGCGLEFKRHFVAIKNGMSKIISKGPLMWPVAMATNTVP</sequence>
<dbReference type="GO" id="GO:0033314">
    <property type="term" value="P:mitotic DNA replication checkpoint signaling"/>
    <property type="evidence" value="ECO:0007669"/>
    <property type="project" value="UniProtKB-ARBA"/>
</dbReference>
<dbReference type="GO" id="GO:0035861">
    <property type="term" value="C:site of double-strand break"/>
    <property type="evidence" value="ECO:0007669"/>
    <property type="project" value="TreeGrafter"/>
</dbReference>
<keyword evidence="11" id="KW-0131">Cell cycle</keyword>
<evidence type="ECO:0000256" key="1">
    <source>
        <dbReference type="ARBA" id="ARBA00004123"/>
    </source>
</evidence>
<dbReference type="InterPro" id="IPR000719">
    <property type="entry name" value="Prot_kinase_dom"/>
</dbReference>
<evidence type="ECO:0000256" key="14">
    <source>
        <dbReference type="PROSITE-ProRule" id="PRU10141"/>
    </source>
</evidence>
<dbReference type="RefSeq" id="XP_025418593.1">
    <property type="nucleotide sequence ID" value="XM_025562808.1"/>
</dbReference>
<evidence type="ECO:0000256" key="15">
    <source>
        <dbReference type="RuleBase" id="RU000304"/>
    </source>
</evidence>
<dbReference type="RefSeq" id="XP_025418595.1">
    <property type="nucleotide sequence ID" value="XM_025562810.1"/>
</dbReference>
<dbReference type="PANTHER" id="PTHR43895">
    <property type="entry name" value="CALCIUM/CALMODULIN-DEPENDENT PROTEIN KINASE KINASE-RELATED"/>
    <property type="match status" value="1"/>
</dbReference>
<dbReference type="PROSITE" id="PS00107">
    <property type="entry name" value="PROTEIN_KINASE_ATP"/>
    <property type="match status" value="1"/>
</dbReference>
<keyword evidence="9 14" id="KW-0067">ATP-binding</keyword>
<evidence type="ECO:0000313" key="19">
    <source>
        <dbReference type="RefSeq" id="XP_025418593.1"/>
    </source>
</evidence>
<keyword evidence="10" id="KW-0539">Nucleus</keyword>
<evidence type="ECO:0000256" key="13">
    <source>
        <dbReference type="ARBA" id="ARBA00048679"/>
    </source>
</evidence>
<dbReference type="RefSeq" id="XP_025418596.1">
    <property type="nucleotide sequence ID" value="XM_025562811.1"/>
</dbReference>
<dbReference type="InterPro" id="IPR017441">
    <property type="entry name" value="Protein_kinase_ATP_BS"/>
</dbReference>
<dbReference type="SUPFAM" id="SSF56112">
    <property type="entry name" value="Protein kinase-like (PK-like)"/>
    <property type="match status" value="1"/>
</dbReference>
<dbReference type="InterPro" id="IPR011009">
    <property type="entry name" value="Kinase-like_dom_sf"/>
</dbReference>
<dbReference type="Proteomes" id="UP000694846">
    <property type="component" value="Unplaced"/>
</dbReference>
<dbReference type="SMART" id="SM00220">
    <property type="entry name" value="S_TKc"/>
    <property type="match status" value="1"/>
</dbReference>
<dbReference type="OrthoDB" id="539158at2759"/>
<evidence type="ECO:0000256" key="12">
    <source>
        <dbReference type="ARBA" id="ARBA00047899"/>
    </source>
</evidence>
<dbReference type="GO" id="GO:0007095">
    <property type="term" value="P:mitotic G2 DNA damage checkpoint signaling"/>
    <property type="evidence" value="ECO:0007669"/>
    <property type="project" value="TreeGrafter"/>
</dbReference>
<keyword evidence="4 15" id="KW-0723">Serine/threonine-protein kinase</keyword>
<keyword evidence="8" id="KW-0418">Kinase</keyword>
<protein>
    <recommendedName>
        <fullName evidence="3">non-specific serine/threonine protein kinase</fullName>
        <ecNumber evidence="3">2.7.11.1</ecNumber>
    </recommendedName>
</protein>
<evidence type="ECO:0000256" key="8">
    <source>
        <dbReference type="ARBA" id="ARBA00022777"/>
    </source>
</evidence>
<evidence type="ECO:0000256" key="10">
    <source>
        <dbReference type="ARBA" id="ARBA00023242"/>
    </source>
</evidence>
<dbReference type="GO" id="GO:0005524">
    <property type="term" value="F:ATP binding"/>
    <property type="evidence" value="ECO:0007669"/>
    <property type="project" value="UniProtKB-UniRule"/>
</dbReference>
<evidence type="ECO:0000313" key="21">
    <source>
        <dbReference type="RefSeq" id="XP_025418595.1"/>
    </source>
</evidence>
<evidence type="ECO:0000256" key="3">
    <source>
        <dbReference type="ARBA" id="ARBA00012513"/>
    </source>
</evidence>
<dbReference type="Gene3D" id="1.10.510.10">
    <property type="entry name" value="Transferase(Phosphotransferase) domain 1"/>
    <property type="match status" value="1"/>
</dbReference>
<reference evidence="18 19" key="1">
    <citation type="submission" date="2025-04" db="UniProtKB">
        <authorList>
            <consortium name="RefSeq"/>
        </authorList>
    </citation>
    <scope>IDENTIFICATION</scope>
    <source>
        <tissue evidence="18 19">Whole body</tissue>
    </source>
</reference>
<dbReference type="RefSeq" id="XP_025418594.1">
    <property type="nucleotide sequence ID" value="XM_025562809.1"/>
</dbReference>
<organism evidence="17 20">
    <name type="scientific">Sipha flava</name>
    <name type="common">yellow sugarcane aphid</name>
    <dbReference type="NCBI Taxonomy" id="143950"/>
    <lineage>
        <taxon>Eukaryota</taxon>
        <taxon>Metazoa</taxon>
        <taxon>Ecdysozoa</taxon>
        <taxon>Arthropoda</taxon>
        <taxon>Hexapoda</taxon>
        <taxon>Insecta</taxon>
        <taxon>Pterygota</taxon>
        <taxon>Neoptera</taxon>
        <taxon>Paraneoptera</taxon>
        <taxon>Hemiptera</taxon>
        <taxon>Sternorrhyncha</taxon>
        <taxon>Aphidomorpha</taxon>
        <taxon>Aphidoidea</taxon>
        <taxon>Aphididae</taxon>
        <taxon>Sipha</taxon>
    </lineage>
</organism>
<evidence type="ECO:0000259" key="16">
    <source>
        <dbReference type="PROSITE" id="PS50011"/>
    </source>
</evidence>
<comment type="subcellular location">
    <subcellularLocation>
        <location evidence="1">Nucleus</location>
    </subcellularLocation>
</comment>
<evidence type="ECO:0000256" key="6">
    <source>
        <dbReference type="ARBA" id="ARBA00022741"/>
    </source>
</evidence>
<keyword evidence="6 14" id="KW-0547">Nucleotide-binding</keyword>
<feature type="domain" description="Protein kinase" evidence="16">
    <location>
        <begin position="9"/>
        <end position="266"/>
    </location>
</feature>
<dbReference type="RefSeq" id="XP_025418592.1">
    <property type="nucleotide sequence ID" value="XM_025562807.1"/>
</dbReference>
<dbReference type="GO" id="GO:0004674">
    <property type="term" value="F:protein serine/threonine kinase activity"/>
    <property type="evidence" value="ECO:0007669"/>
    <property type="project" value="UniProtKB-KW"/>
</dbReference>
<accession>A0A8B8G5T1</accession>
<dbReference type="InterPro" id="IPR008271">
    <property type="entry name" value="Ser/Thr_kinase_AS"/>
</dbReference>
<keyword evidence="17" id="KW-1185">Reference proteome</keyword>
<dbReference type="EC" id="2.7.11.1" evidence="3"/>
<comment type="catalytic activity">
    <reaction evidence="13">
        <text>L-seryl-[protein] + ATP = O-phospho-L-seryl-[protein] + ADP + H(+)</text>
        <dbReference type="Rhea" id="RHEA:17989"/>
        <dbReference type="Rhea" id="RHEA-COMP:9863"/>
        <dbReference type="Rhea" id="RHEA-COMP:11604"/>
        <dbReference type="ChEBI" id="CHEBI:15378"/>
        <dbReference type="ChEBI" id="CHEBI:29999"/>
        <dbReference type="ChEBI" id="CHEBI:30616"/>
        <dbReference type="ChEBI" id="CHEBI:83421"/>
        <dbReference type="ChEBI" id="CHEBI:456216"/>
        <dbReference type="EC" id="2.7.11.1"/>
    </reaction>
</comment>
<evidence type="ECO:0000256" key="7">
    <source>
        <dbReference type="ARBA" id="ARBA00022763"/>
    </source>
</evidence>
<evidence type="ECO:0000256" key="11">
    <source>
        <dbReference type="ARBA" id="ARBA00023306"/>
    </source>
</evidence>
<proteinExistence type="inferred from homology"/>
<evidence type="ECO:0000313" key="20">
    <source>
        <dbReference type="RefSeq" id="XP_025418594.1"/>
    </source>
</evidence>
<dbReference type="AlphaFoldDB" id="A0A8B8G5T1"/>
<dbReference type="PANTHER" id="PTHR43895:SF32">
    <property type="entry name" value="SERINE_THREONINE-PROTEIN KINASE CHK1"/>
    <property type="match status" value="1"/>
</dbReference>
<feature type="binding site" evidence="14">
    <location>
        <position position="38"/>
    </location>
    <ligand>
        <name>ATP</name>
        <dbReference type="ChEBI" id="CHEBI:30616"/>
    </ligand>
</feature>
<dbReference type="PROSITE" id="PS50011">
    <property type="entry name" value="PROTEIN_KINASE_DOM"/>
    <property type="match status" value="1"/>
</dbReference>
<dbReference type="FunFam" id="1.10.510.10:FF:000301">
    <property type="entry name" value="Serine/threonine-protein kinase Chk1"/>
    <property type="match status" value="1"/>
</dbReference>